<dbReference type="OrthoDB" id="5189132at2"/>
<reference evidence="1 2" key="1">
    <citation type="submission" date="2012-08" db="EMBL/GenBank/DDBJ databases">
        <title>Whole genome shotgun sequence of Gordonia rhizosphera NBRC 16068.</title>
        <authorList>
            <person name="Takarada H."/>
            <person name="Isaki S."/>
            <person name="Hosoyama A."/>
            <person name="Tsuchikane K."/>
            <person name="Katsumata H."/>
            <person name="Baba S."/>
            <person name="Ohji S."/>
            <person name="Yamazaki S."/>
            <person name="Fujita N."/>
        </authorList>
    </citation>
    <scope>NUCLEOTIDE SEQUENCE [LARGE SCALE GENOMIC DNA]</scope>
    <source>
        <strain evidence="1 2">NBRC 16068</strain>
    </source>
</reference>
<keyword evidence="2" id="KW-1185">Reference proteome</keyword>
<dbReference type="Proteomes" id="UP000008363">
    <property type="component" value="Unassembled WGS sequence"/>
</dbReference>
<protein>
    <recommendedName>
        <fullName evidence="3">STAS domain-containing protein</fullName>
    </recommendedName>
</protein>
<evidence type="ECO:0008006" key="3">
    <source>
        <dbReference type="Google" id="ProtNLM"/>
    </source>
</evidence>
<dbReference type="RefSeq" id="WP_006330476.1">
    <property type="nucleotide sequence ID" value="NZ_BAHC01000041.1"/>
</dbReference>
<organism evidence="1 2">
    <name type="scientific">Gordonia rhizosphera NBRC 16068</name>
    <dbReference type="NCBI Taxonomy" id="1108045"/>
    <lineage>
        <taxon>Bacteria</taxon>
        <taxon>Bacillati</taxon>
        <taxon>Actinomycetota</taxon>
        <taxon>Actinomycetes</taxon>
        <taxon>Mycobacteriales</taxon>
        <taxon>Gordoniaceae</taxon>
        <taxon>Gordonia</taxon>
    </lineage>
</organism>
<dbReference type="EMBL" id="BAHC01000041">
    <property type="protein sequence ID" value="GAB88800.1"/>
    <property type="molecule type" value="Genomic_DNA"/>
</dbReference>
<name>K6VPK9_9ACTN</name>
<gene>
    <name evidence="1" type="ORF">GORHZ_041_00020</name>
</gene>
<dbReference type="eggNOG" id="ENOG502ZIJR">
    <property type="taxonomic scope" value="Bacteria"/>
</dbReference>
<accession>K6VPK9</accession>
<comment type="caution">
    <text evidence="1">The sequence shown here is derived from an EMBL/GenBank/DDBJ whole genome shotgun (WGS) entry which is preliminary data.</text>
</comment>
<evidence type="ECO:0000313" key="2">
    <source>
        <dbReference type="Proteomes" id="UP000008363"/>
    </source>
</evidence>
<evidence type="ECO:0000313" key="1">
    <source>
        <dbReference type="EMBL" id="GAB88800.1"/>
    </source>
</evidence>
<sequence length="93" mass="10093">MTVLDAPSLAGSRDTAQQLLRALPHDLSDAEVILDCGGLLAATVSFADELVHEILVVRHARALRVVRVSDDEFGEYLAQRATEHEVSDRLSVA</sequence>
<proteinExistence type="predicted"/>
<dbReference type="AlphaFoldDB" id="K6VPK9"/>